<dbReference type="EMBL" id="KN817521">
    <property type="protein sequence ID" value="KJA28550.1"/>
    <property type="molecule type" value="Genomic_DNA"/>
</dbReference>
<evidence type="ECO:0000313" key="1">
    <source>
        <dbReference type="EMBL" id="KJA28550.1"/>
    </source>
</evidence>
<sequence>MVVQALGLLPCCLTLLVSHYLFCFGIAPRPVLPDTQPTAAQIHSRPTSMVVVLTF</sequence>
<accession>A0A0D2QAA1</accession>
<keyword evidence="2" id="KW-1185">Reference proteome</keyword>
<organism evidence="1 2">
    <name type="scientific">Hypholoma sublateritium (strain FD-334 SS-4)</name>
    <dbReference type="NCBI Taxonomy" id="945553"/>
    <lineage>
        <taxon>Eukaryota</taxon>
        <taxon>Fungi</taxon>
        <taxon>Dikarya</taxon>
        <taxon>Basidiomycota</taxon>
        <taxon>Agaricomycotina</taxon>
        <taxon>Agaricomycetes</taxon>
        <taxon>Agaricomycetidae</taxon>
        <taxon>Agaricales</taxon>
        <taxon>Agaricineae</taxon>
        <taxon>Strophariaceae</taxon>
        <taxon>Hypholoma</taxon>
    </lineage>
</organism>
<dbReference type="AlphaFoldDB" id="A0A0D2QAA1"/>
<protein>
    <submittedName>
        <fullName evidence="1">Uncharacterized protein</fullName>
    </submittedName>
</protein>
<evidence type="ECO:0000313" key="2">
    <source>
        <dbReference type="Proteomes" id="UP000054270"/>
    </source>
</evidence>
<name>A0A0D2QAA1_HYPSF</name>
<proteinExistence type="predicted"/>
<reference evidence="2" key="1">
    <citation type="submission" date="2014-04" db="EMBL/GenBank/DDBJ databases">
        <title>Evolutionary Origins and Diversification of the Mycorrhizal Mutualists.</title>
        <authorList>
            <consortium name="DOE Joint Genome Institute"/>
            <consortium name="Mycorrhizal Genomics Consortium"/>
            <person name="Kohler A."/>
            <person name="Kuo A."/>
            <person name="Nagy L.G."/>
            <person name="Floudas D."/>
            <person name="Copeland A."/>
            <person name="Barry K.W."/>
            <person name="Cichocki N."/>
            <person name="Veneault-Fourrey C."/>
            <person name="LaButti K."/>
            <person name="Lindquist E.A."/>
            <person name="Lipzen A."/>
            <person name="Lundell T."/>
            <person name="Morin E."/>
            <person name="Murat C."/>
            <person name="Riley R."/>
            <person name="Ohm R."/>
            <person name="Sun H."/>
            <person name="Tunlid A."/>
            <person name="Henrissat B."/>
            <person name="Grigoriev I.V."/>
            <person name="Hibbett D.S."/>
            <person name="Martin F."/>
        </authorList>
    </citation>
    <scope>NUCLEOTIDE SEQUENCE [LARGE SCALE GENOMIC DNA]</scope>
    <source>
        <strain evidence="2">FD-334 SS-4</strain>
    </source>
</reference>
<dbReference type="Proteomes" id="UP000054270">
    <property type="component" value="Unassembled WGS sequence"/>
</dbReference>
<gene>
    <name evidence="1" type="ORF">HYPSUDRAFT_33979</name>
</gene>